<name>A0ABY8VBG0_9CORY</name>
<evidence type="ECO:0000313" key="6">
    <source>
        <dbReference type="EMBL" id="WIM66961.1"/>
    </source>
</evidence>
<feature type="region of interest" description="Disordered" evidence="3">
    <location>
        <begin position="177"/>
        <end position="214"/>
    </location>
</feature>
<accession>A0ABY8VBG0</accession>
<sequence length="214" mass="21929">MKPTKITALIAAFGVAVSLAACSSDEEPTTGNGESTTRATGSTEAGDTGSSDTATPAPEQPTAADLNEVLARATDSSLPMEERVSSVQGGETAPELFDTMTISKEESGADFQVVDPVLPGYAPNSVLATVNFTQPDQATQLAENVEFIYEDGAWKLSQSWACTLITNTVTPEQVPAMCQAGGDAGPVEEAPAEAPAEQPAEAPAEQPAEGAPAQ</sequence>
<organism evidence="6 7">
    <name type="scientific">Corynebacterium breve</name>
    <dbReference type="NCBI Taxonomy" id="3049799"/>
    <lineage>
        <taxon>Bacteria</taxon>
        <taxon>Bacillati</taxon>
        <taxon>Actinomycetota</taxon>
        <taxon>Actinomycetes</taxon>
        <taxon>Mycobacteriales</taxon>
        <taxon>Corynebacteriaceae</taxon>
        <taxon>Corynebacterium</taxon>
    </lineage>
</organism>
<feature type="region of interest" description="Disordered" evidence="3">
    <location>
        <begin position="22"/>
        <end position="64"/>
    </location>
</feature>
<evidence type="ECO:0000313" key="7">
    <source>
        <dbReference type="Proteomes" id="UP001225598"/>
    </source>
</evidence>
<keyword evidence="7" id="KW-1185">Reference proteome</keyword>
<feature type="domain" description="Low molecular weight antigen MTB12-like C-terminal" evidence="5">
    <location>
        <begin position="60"/>
        <end position="170"/>
    </location>
</feature>
<feature type="compositionally biased region" description="Low complexity" evidence="3">
    <location>
        <begin position="185"/>
        <end position="214"/>
    </location>
</feature>
<dbReference type="InterPro" id="IPR058644">
    <property type="entry name" value="Mtb12-like_C"/>
</dbReference>
<evidence type="ECO:0000256" key="3">
    <source>
        <dbReference type="SAM" id="MobiDB-lite"/>
    </source>
</evidence>
<gene>
    <name evidence="6" type="ORF">QP027_07415</name>
</gene>
<feature type="compositionally biased region" description="Low complexity" evidence="3">
    <location>
        <begin position="53"/>
        <end position="64"/>
    </location>
</feature>
<dbReference type="Pfam" id="PF26580">
    <property type="entry name" value="Mtb12_C"/>
    <property type="match status" value="1"/>
</dbReference>
<evidence type="ECO:0000256" key="4">
    <source>
        <dbReference type="SAM" id="SignalP"/>
    </source>
</evidence>
<feature type="compositionally biased region" description="Polar residues" evidence="3">
    <location>
        <begin position="29"/>
        <end position="52"/>
    </location>
</feature>
<evidence type="ECO:0000256" key="2">
    <source>
        <dbReference type="ARBA" id="ARBA00093774"/>
    </source>
</evidence>
<keyword evidence="1 4" id="KW-0732">Signal</keyword>
<reference evidence="6 7" key="1">
    <citation type="submission" date="2023-05" db="EMBL/GenBank/DDBJ databases">
        <title>Corynebacterium suedekumii sp. nov. and Corynebacterium breve sp. nov. isolated from raw cow's milk.</title>
        <authorList>
            <person name="Baer M.K."/>
            <person name="Mehl L."/>
            <person name="Hellmuth R."/>
            <person name="Marke G."/>
            <person name="Lipski A."/>
        </authorList>
    </citation>
    <scope>NUCLEOTIDE SEQUENCE [LARGE SCALE GENOMIC DNA]</scope>
    <source>
        <strain evidence="6 7">R4</strain>
    </source>
</reference>
<dbReference type="PROSITE" id="PS51257">
    <property type="entry name" value="PROKAR_LIPOPROTEIN"/>
    <property type="match status" value="1"/>
</dbReference>
<dbReference type="EMBL" id="CP126969">
    <property type="protein sequence ID" value="WIM66961.1"/>
    <property type="molecule type" value="Genomic_DNA"/>
</dbReference>
<evidence type="ECO:0000259" key="5">
    <source>
        <dbReference type="Pfam" id="PF26580"/>
    </source>
</evidence>
<dbReference type="Proteomes" id="UP001225598">
    <property type="component" value="Chromosome"/>
</dbReference>
<protein>
    <recommendedName>
        <fullName evidence="5">Low molecular weight antigen MTB12-like C-terminal domain-containing protein</fullName>
    </recommendedName>
</protein>
<dbReference type="RefSeq" id="WP_284823713.1">
    <property type="nucleotide sequence ID" value="NZ_CP126969.1"/>
</dbReference>
<feature type="chain" id="PRO_5046605488" description="Low molecular weight antigen MTB12-like C-terminal domain-containing protein" evidence="4">
    <location>
        <begin position="24"/>
        <end position="214"/>
    </location>
</feature>
<feature type="signal peptide" evidence="4">
    <location>
        <begin position="1"/>
        <end position="23"/>
    </location>
</feature>
<evidence type="ECO:0000256" key="1">
    <source>
        <dbReference type="ARBA" id="ARBA00022729"/>
    </source>
</evidence>
<comment type="similarity">
    <text evidence="2">Belongs to the MTB12 family.</text>
</comment>
<proteinExistence type="inferred from homology"/>